<evidence type="ECO:0008006" key="7">
    <source>
        <dbReference type="Google" id="ProtNLM"/>
    </source>
</evidence>
<evidence type="ECO:0000256" key="2">
    <source>
        <dbReference type="ARBA" id="ARBA00022670"/>
    </source>
</evidence>
<evidence type="ECO:0000313" key="6">
    <source>
        <dbReference type="Proteomes" id="UP000250235"/>
    </source>
</evidence>
<keyword evidence="4" id="KW-0378">Hydrolase</keyword>
<dbReference type="Pfam" id="PF08284">
    <property type="entry name" value="RVP_2"/>
    <property type="match status" value="1"/>
</dbReference>
<reference evidence="5 6" key="1">
    <citation type="journal article" date="2015" name="Proc. Natl. Acad. Sci. U.S.A.">
        <title>The resurrection genome of Boea hygrometrica: A blueprint for survival of dehydration.</title>
        <authorList>
            <person name="Xiao L."/>
            <person name="Yang G."/>
            <person name="Zhang L."/>
            <person name="Yang X."/>
            <person name="Zhao S."/>
            <person name="Ji Z."/>
            <person name="Zhou Q."/>
            <person name="Hu M."/>
            <person name="Wang Y."/>
            <person name="Chen M."/>
            <person name="Xu Y."/>
            <person name="Jin H."/>
            <person name="Xiao X."/>
            <person name="Hu G."/>
            <person name="Bao F."/>
            <person name="Hu Y."/>
            <person name="Wan P."/>
            <person name="Li L."/>
            <person name="Deng X."/>
            <person name="Kuang T."/>
            <person name="Xiang C."/>
            <person name="Zhu J.K."/>
            <person name="Oliver M.J."/>
            <person name="He Y."/>
        </authorList>
    </citation>
    <scope>NUCLEOTIDE SEQUENCE [LARGE SCALE GENOMIC DNA]</scope>
    <source>
        <strain evidence="6">cv. XS01</strain>
    </source>
</reference>
<evidence type="ECO:0000256" key="1">
    <source>
        <dbReference type="ARBA" id="ARBA00009136"/>
    </source>
</evidence>
<dbReference type="Proteomes" id="UP000250235">
    <property type="component" value="Unassembled WGS sequence"/>
</dbReference>
<dbReference type="GO" id="GO:0004190">
    <property type="term" value="F:aspartic-type endopeptidase activity"/>
    <property type="evidence" value="ECO:0007669"/>
    <property type="project" value="UniProtKB-KW"/>
</dbReference>
<dbReference type="PANTHER" id="PTHR12917:SF1">
    <property type="entry name" value="AT13091P"/>
    <property type="match status" value="1"/>
</dbReference>
<keyword evidence="3" id="KW-0064">Aspartyl protease</keyword>
<dbReference type="AlphaFoldDB" id="A0A2Z7DDA7"/>
<keyword evidence="6" id="KW-1185">Reference proteome</keyword>
<protein>
    <recommendedName>
        <fullName evidence="7">Peroxidase 64</fullName>
    </recommendedName>
</protein>
<proteinExistence type="inferred from homology"/>
<keyword evidence="2" id="KW-0645">Protease</keyword>
<comment type="similarity">
    <text evidence="1">Belongs to the DDI1 family.</text>
</comment>
<dbReference type="EMBL" id="KQ987512">
    <property type="protein sequence ID" value="KZV57137.1"/>
    <property type="molecule type" value="Genomic_DNA"/>
</dbReference>
<dbReference type="SUPFAM" id="SSF50630">
    <property type="entry name" value="Acid proteases"/>
    <property type="match status" value="1"/>
</dbReference>
<dbReference type="CDD" id="cd00303">
    <property type="entry name" value="retropepsin_like"/>
    <property type="match status" value="1"/>
</dbReference>
<dbReference type="Gene3D" id="2.40.70.10">
    <property type="entry name" value="Acid Proteases"/>
    <property type="match status" value="1"/>
</dbReference>
<evidence type="ECO:0000256" key="3">
    <source>
        <dbReference type="ARBA" id="ARBA00022750"/>
    </source>
</evidence>
<organism evidence="5 6">
    <name type="scientific">Dorcoceras hygrometricum</name>
    <dbReference type="NCBI Taxonomy" id="472368"/>
    <lineage>
        <taxon>Eukaryota</taxon>
        <taxon>Viridiplantae</taxon>
        <taxon>Streptophyta</taxon>
        <taxon>Embryophyta</taxon>
        <taxon>Tracheophyta</taxon>
        <taxon>Spermatophyta</taxon>
        <taxon>Magnoliopsida</taxon>
        <taxon>eudicotyledons</taxon>
        <taxon>Gunneridae</taxon>
        <taxon>Pentapetalae</taxon>
        <taxon>asterids</taxon>
        <taxon>lamiids</taxon>
        <taxon>Lamiales</taxon>
        <taxon>Gesneriaceae</taxon>
        <taxon>Didymocarpoideae</taxon>
        <taxon>Trichosporeae</taxon>
        <taxon>Loxocarpinae</taxon>
        <taxon>Dorcoceras</taxon>
    </lineage>
</organism>
<dbReference type="GO" id="GO:0006508">
    <property type="term" value="P:proteolysis"/>
    <property type="evidence" value="ECO:0007669"/>
    <property type="project" value="UniProtKB-KW"/>
</dbReference>
<gene>
    <name evidence="5" type="ORF">F511_43875</name>
</gene>
<accession>A0A2Z7DDA7</accession>
<name>A0A2Z7DDA7_9LAMI</name>
<evidence type="ECO:0000313" key="5">
    <source>
        <dbReference type="EMBL" id="KZV57137.1"/>
    </source>
</evidence>
<evidence type="ECO:0000256" key="4">
    <source>
        <dbReference type="ARBA" id="ARBA00022801"/>
    </source>
</evidence>
<sequence>MQVALLDDELGEEAETMEVEAEVDDTGDTIQEYGTLELPLFSISGMSQPQTLKLKGKIGGEEVVIMIDSGASHNFVSRTLIEKLGIEVDEAVRFGVRLGDWGKVQCQGVCRNLIVELGTYTLTITGHLFELGGVDVILGVDWLRTLGEVMLDWGKMRMRGSNSGASGRSYTTKINGVTKINI</sequence>
<dbReference type="InterPro" id="IPR021109">
    <property type="entry name" value="Peptidase_aspartic_dom_sf"/>
</dbReference>
<dbReference type="PANTHER" id="PTHR12917">
    <property type="entry name" value="ASPARTYL PROTEASE DDI-RELATED"/>
    <property type="match status" value="1"/>
</dbReference>
<dbReference type="OrthoDB" id="1934862at2759"/>